<dbReference type="Pfam" id="PF03279">
    <property type="entry name" value="Lip_A_acyltrans"/>
    <property type="match status" value="1"/>
</dbReference>
<evidence type="ECO:0000256" key="4">
    <source>
        <dbReference type="ARBA" id="ARBA00022679"/>
    </source>
</evidence>
<name>A0A8J4M5F7_9PROT</name>
<comment type="subcellular location">
    <subcellularLocation>
        <location evidence="1">Cell inner membrane</location>
    </subcellularLocation>
</comment>
<dbReference type="InterPro" id="IPR004960">
    <property type="entry name" value="LipA_acyltrans"/>
</dbReference>
<dbReference type="AlphaFoldDB" id="A0A8J4M5F7"/>
<organism evidence="7">
    <name type="scientific">Acidicaldus sp</name>
    <dbReference type="NCBI Taxonomy" id="1872105"/>
    <lineage>
        <taxon>Bacteria</taxon>
        <taxon>Pseudomonadati</taxon>
        <taxon>Pseudomonadota</taxon>
        <taxon>Alphaproteobacteria</taxon>
        <taxon>Acetobacterales</taxon>
        <taxon>Acetobacteraceae</taxon>
        <taxon>Acidicaldus</taxon>
    </lineage>
</organism>
<evidence type="ECO:0000256" key="3">
    <source>
        <dbReference type="ARBA" id="ARBA00022519"/>
    </source>
</evidence>
<evidence type="ECO:0000256" key="1">
    <source>
        <dbReference type="ARBA" id="ARBA00004533"/>
    </source>
</evidence>
<dbReference type="PANTHER" id="PTHR30606:SF10">
    <property type="entry name" value="PHOSPHATIDYLINOSITOL MANNOSIDE ACYLTRANSFERASE"/>
    <property type="match status" value="1"/>
</dbReference>
<keyword evidence="6 7" id="KW-0012">Acyltransferase</keyword>
<sequence length="308" mass="33653">MRRHHFKGFLRRVKEGAEYYISIIMLALLRKLGPVHASNFGAAVARAVGPFLPASRVADENLRAVFPHFDDMVRKKIIAQIWENLGRTVAELPHLSALELTESGPGFEIEGAEYLRPGPVIYVSGHYGNWEALPPIAARVGLPFSFVYRAAKNALVDRLIQSFRNAAINADVPMFPKGAAGARGALAHIARGGALGILVDQKLNDGIEVSFLGLPAMTATAAAVFALRYRCPVIPGRVERIEAARLKMIVEPPLPLPETGDQKSDILTLTTAINAVLGRWIAMNPGAWLWLHRRWPREVIAAKLAAQG</sequence>
<dbReference type="PANTHER" id="PTHR30606">
    <property type="entry name" value="LIPID A BIOSYNTHESIS LAUROYL ACYLTRANSFERASE"/>
    <property type="match status" value="1"/>
</dbReference>
<proteinExistence type="predicted"/>
<evidence type="ECO:0000313" key="7">
    <source>
        <dbReference type="EMBL" id="HGC42222.1"/>
    </source>
</evidence>
<evidence type="ECO:0000256" key="6">
    <source>
        <dbReference type="ARBA" id="ARBA00023315"/>
    </source>
</evidence>
<dbReference type="GO" id="GO:0005886">
    <property type="term" value="C:plasma membrane"/>
    <property type="evidence" value="ECO:0007669"/>
    <property type="project" value="UniProtKB-SubCell"/>
</dbReference>
<keyword evidence="3" id="KW-0997">Cell inner membrane</keyword>
<keyword evidence="2" id="KW-1003">Cell membrane</keyword>
<dbReference type="EMBL" id="DTQM01000062">
    <property type="protein sequence ID" value="HGC42222.1"/>
    <property type="molecule type" value="Genomic_DNA"/>
</dbReference>
<accession>A0A8J4M5F7</accession>
<evidence type="ECO:0000256" key="2">
    <source>
        <dbReference type="ARBA" id="ARBA00022475"/>
    </source>
</evidence>
<keyword evidence="5" id="KW-0472">Membrane</keyword>
<gene>
    <name evidence="7" type="ORF">ENY07_03225</name>
</gene>
<reference evidence="7" key="1">
    <citation type="journal article" date="2020" name="mSystems">
        <title>Genome- and Community-Level Interaction Insights into Carbon Utilization and Element Cycling Functions of Hydrothermarchaeota in Hydrothermal Sediment.</title>
        <authorList>
            <person name="Zhou Z."/>
            <person name="Liu Y."/>
            <person name="Xu W."/>
            <person name="Pan J."/>
            <person name="Luo Z.H."/>
            <person name="Li M."/>
        </authorList>
    </citation>
    <scope>NUCLEOTIDE SEQUENCE</scope>
    <source>
        <strain evidence="7">SpSt-997</strain>
    </source>
</reference>
<comment type="caution">
    <text evidence="7">The sequence shown here is derived from an EMBL/GenBank/DDBJ whole genome shotgun (WGS) entry which is preliminary data.</text>
</comment>
<protein>
    <submittedName>
        <fullName evidence="7">Lauroyl acyltransferase</fullName>
    </submittedName>
</protein>
<dbReference type="GO" id="GO:0016746">
    <property type="term" value="F:acyltransferase activity"/>
    <property type="evidence" value="ECO:0007669"/>
    <property type="project" value="UniProtKB-KW"/>
</dbReference>
<evidence type="ECO:0000256" key="5">
    <source>
        <dbReference type="ARBA" id="ARBA00023136"/>
    </source>
</evidence>
<keyword evidence="4" id="KW-0808">Transferase</keyword>
<dbReference type="CDD" id="cd07984">
    <property type="entry name" value="LPLAT_LABLAT-like"/>
    <property type="match status" value="1"/>
</dbReference>
<dbReference type="GO" id="GO:0009247">
    <property type="term" value="P:glycolipid biosynthetic process"/>
    <property type="evidence" value="ECO:0007669"/>
    <property type="project" value="UniProtKB-ARBA"/>
</dbReference>